<dbReference type="Gramene" id="TraesCAD_scaffold_027736_01G000200.1">
    <property type="protein sequence ID" value="TraesCAD_scaffold_027736_01G000200.1"/>
    <property type="gene ID" value="TraesCAD_scaffold_027736_01G000200"/>
</dbReference>
<dbReference type="AlphaFoldDB" id="A0A3B6PHM0"/>
<dbReference type="OMA" id="FETNCWY"/>
<dbReference type="Pfam" id="PF23635">
    <property type="entry name" value="Beta-prop_AT5G49610-like"/>
    <property type="match status" value="1"/>
</dbReference>
<evidence type="ECO:0000313" key="3">
    <source>
        <dbReference type="Proteomes" id="UP000019116"/>
    </source>
</evidence>
<sequence length="175" mass="19762">MSVPSVLVGDSIYWLIAGYSLVILEFDLHRQNLTVIRLSEDMFAKKNCQFLIMRAEGGGLGYLFLSNYNAKLWKRKNGYDGVASWVLERTIELDKLLSLNPEEKDSPIMLGIAEHKNLVFMWTVTGLFTVQLESLEFKESFETNCWYGHQPFEGVYTAETITGGGHDGAALLLNT</sequence>
<dbReference type="Gramene" id="TraesROB_scaffold_062822_01G000200.1">
    <property type="protein sequence ID" value="TraesROB_scaffold_062822_01G000200.1"/>
    <property type="gene ID" value="TraesROB_scaffold_062822_01G000200"/>
</dbReference>
<dbReference type="Gramene" id="TraesRN6B0100165600.1">
    <property type="protein sequence ID" value="TraesRN6B0100165600.1"/>
    <property type="gene ID" value="TraesRN6B0100165600"/>
</dbReference>
<reference evidence="2" key="1">
    <citation type="submission" date="2018-08" db="EMBL/GenBank/DDBJ databases">
        <authorList>
            <person name="Rossello M."/>
        </authorList>
    </citation>
    <scope>NUCLEOTIDE SEQUENCE [LARGE SCALE GENOMIC DNA]</scope>
    <source>
        <strain evidence="2">cv. Chinese Spring</strain>
    </source>
</reference>
<protein>
    <recommendedName>
        <fullName evidence="1">F-box protein AT5G49610-like beta-propeller domain-containing protein</fullName>
    </recommendedName>
</protein>
<accession>A0A3B6PHM0</accession>
<dbReference type="Proteomes" id="UP000019116">
    <property type="component" value="Chromosome 6B"/>
</dbReference>
<proteinExistence type="predicted"/>
<dbReference type="OrthoDB" id="675053at2759"/>
<dbReference type="EnsemblPlants" id="TraesCS6B02G074600.1">
    <property type="protein sequence ID" value="TraesCS6B02G074600.1"/>
    <property type="gene ID" value="TraesCS6B02G074600"/>
</dbReference>
<dbReference type="InterPro" id="IPR056594">
    <property type="entry name" value="AT5G49610-like_b-prop"/>
</dbReference>
<reference evidence="2" key="2">
    <citation type="submission" date="2018-10" db="UniProtKB">
        <authorList>
            <consortium name="EnsemblPlants"/>
        </authorList>
    </citation>
    <scope>IDENTIFICATION</scope>
</reference>
<dbReference type="Gramene" id="TraesCS6B02G074600.1">
    <property type="protein sequence ID" value="TraesCS6B02G074600.1"/>
    <property type="gene ID" value="TraesCS6B02G074600"/>
</dbReference>
<dbReference type="PANTHER" id="PTHR33186">
    <property type="entry name" value="OS10G0136150 PROTEIN-RELATED"/>
    <property type="match status" value="1"/>
</dbReference>
<keyword evidence="3" id="KW-1185">Reference proteome</keyword>
<dbReference type="PANTHER" id="PTHR33186:SF13">
    <property type="entry name" value="OS10G0138300 PROTEIN"/>
    <property type="match status" value="1"/>
</dbReference>
<dbReference type="Gramene" id="TraesCLE_scaffold_023301_01G000200.1">
    <property type="protein sequence ID" value="TraesCLE_scaffold_023301_01G000200.1"/>
    <property type="gene ID" value="TraesCLE_scaffold_023301_01G000200"/>
</dbReference>
<dbReference type="Gramene" id="TraesWEE_scaffold_025054_01G000200.1">
    <property type="protein sequence ID" value="TraesWEE_scaffold_025054_01G000200.1"/>
    <property type="gene ID" value="TraesWEE_scaffold_025054_01G000200"/>
</dbReference>
<dbReference type="Gramene" id="TraesCS6B03G0174900.1">
    <property type="protein sequence ID" value="TraesCS6B03G0174900.1.CDS"/>
    <property type="gene ID" value="TraesCS6B03G0174900"/>
</dbReference>
<feature type="domain" description="F-box protein AT5G49610-like beta-propeller" evidence="1">
    <location>
        <begin position="5"/>
        <end position="138"/>
    </location>
</feature>
<organism evidence="2">
    <name type="scientific">Triticum aestivum</name>
    <name type="common">Wheat</name>
    <dbReference type="NCBI Taxonomy" id="4565"/>
    <lineage>
        <taxon>Eukaryota</taxon>
        <taxon>Viridiplantae</taxon>
        <taxon>Streptophyta</taxon>
        <taxon>Embryophyta</taxon>
        <taxon>Tracheophyta</taxon>
        <taxon>Spermatophyta</taxon>
        <taxon>Magnoliopsida</taxon>
        <taxon>Liliopsida</taxon>
        <taxon>Poales</taxon>
        <taxon>Poaceae</taxon>
        <taxon>BOP clade</taxon>
        <taxon>Pooideae</taxon>
        <taxon>Triticodae</taxon>
        <taxon>Triticeae</taxon>
        <taxon>Triticinae</taxon>
        <taxon>Triticum</taxon>
    </lineage>
</organism>
<name>A0A3B6PHM0_WHEAT</name>
<dbReference type="STRING" id="4565.A0A3B6PHM0"/>
<evidence type="ECO:0000313" key="2">
    <source>
        <dbReference type="EnsemblPlants" id="TraesCS6B02G074600.1"/>
    </source>
</evidence>
<evidence type="ECO:0000259" key="1">
    <source>
        <dbReference type="Pfam" id="PF23635"/>
    </source>
</evidence>